<dbReference type="EMBL" id="JAUGQQ010000001">
    <property type="protein sequence ID" value="MDN3722999.1"/>
    <property type="molecule type" value="Genomic_DNA"/>
</dbReference>
<evidence type="ECO:0008006" key="3">
    <source>
        <dbReference type="Google" id="ProtNLM"/>
    </source>
</evidence>
<evidence type="ECO:0000313" key="1">
    <source>
        <dbReference type="EMBL" id="MDN3722999.1"/>
    </source>
</evidence>
<dbReference type="Proteomes" id="UP001244787">
    <property type="component" value="Unassembled WGS sequence"/>
</dbReference>
<comment type="caution">
    <text evidence="1">The sequence shown here is derived from an EMBL/GenBank/DDBJ whole genome shotgun (WGS) entry which is preliminary data.</text>
</comment>
<name>A0ABT8DEQ2_9FLAO</name>
<evidence type="ECO:0000313" key="2">
    <source>
        <dbReference type="Proteomes" id="UP001244787"/>
    </source>
</evidence>
<dbReference type="RefSeq" id="WP_290253081.1">
    <property type="nucleotide sequence ID" value="NZ_JAUGQQ010000001.1"/>
</dbReference>
<dbReference type="SUPFAM" id="SSF55486">
    <property type="entry name" value="Metalloproteases ('zincins'), catalytic domain"/>
    <property type="match status" value="1"/>
</dbReference>
<sequence length="463" mass="51397">MNAQQGSPVCATPEPTIPDPTGVYSHSTDSAYFDMECEPIVLNIYFWGIKHPDGVDYFPDQAHNVLTAVANTNILYNQFNIYFKYRGFEKIQSPALPNDPDGHFVLENIIQFNGLTSWAEANGYKKADAFNVYVFGWGAFGGISPGYNVTTSGVSAAGLTLSTMTHEIGHNLNLIHTRSARGIGGERVTRDINDPDYNADTHGDRVIDTAANPGYRASNGTYPFITVNCTYENDGTQRDYDGDEYIPSHEDVINVLSDAYICMDGYSPLTIGQGIRAREALEDDILGNFAPTLTSIESLYEPYAGEYFVSSSPGTPVLYKPLFQPGFDYRFVECSCDCPEPADYNDISFSYTNNSLLTISKYEPNYSIITHPNHSAIYIDLDICDTYGQNTRRCYDNYNRRPNGGSVTLFNDGVLNANVTITPKDSIGINNPNLIDELDAGLYKIEFNYEEGATQQTIIFKQN</sequence>
<protein>
    <recommendedName>
        <fullName evidence="3">T9SS type A sorting domain-containing protein</fullName>
    </recommendedName>
</protein>
<proteinExistence type="predicted"/>
<accession>A0ABT8DEQ2</accession>
<organism evidence="1 2">
    <name type="scientific">Aequorivita aurantiaca</name>
    <dbReference type="NCBI Taxonomy" id="3053356"/>
    <lineage>
        <taxon>Bacteria</taxon>
        <taxon>Pseudomonadati</taxon>
        <taxon>Bacteroidota</taxon>
        <taxon>Flavobacteriia</taxon>
        <taxon>Flavobacteriales</taxon>
        <taxon>Flavobacteriaceae</taxon>
        <taxon>Aequorivita</taxon>
    </lineage>
</organism>
<dbReference type="InterPro" id="IPR024079">
    <property type="entry name" value="MetalloPept_cat_dom_sf"/>
</dbReference>
<reference evidence="1 2" key="1">
    <citation type="submission" date="2023-06" db="EMBL/GenBank/DDBJ databases">
        <authorList>
            <person name="Ye Y.-Q."/>
            <person name="Du Z.-J."/>
        </authorList>
    </citation>
    <scope>NUCLEOTIDE SEQUENCE [LARGE SCALE GENOMIC DNA]</scope>
    <source>
        <strain evidence="1 2">SDUM287046</strain>
    </source>
</reference>
<gene>
    <name evidence="1" type="ORF">QRD02_01275</name>
</gene>
<keyword evidence="2" id="KW-1185">Reference proteome</keyword>
<dbReference type="Gene3D" id="3.40.390.10">
    <property type="entry name" value="Collagenase (Catalytic Domain)"/>
    <property type="match status" value="1"/>
</dbReference>